<proteinExistence type="predicted"/>
<dbReference type="EMBL" id="KN881694">
    <property type="protein sequence ID" value="KIY50062.1"/>
    <property type="molecule type" value="Genomic_DNA"/>
</dbReference>
<dbReference type="OrthoDB" id="5987198at2759"/>
<accession>A0A0D7AF94</accession>
<evidence type="ECO:0000313" key="1">
    <source>
        <dbReference type="EMBL" id="KIY50062.1"/>
    </source>
</evidence>
<organism evidence="1 2">
    <name type="scientific">Fistulina hepatica ATCC 64428</name>
    <dbReference type="NCBI Taxonomy" id="1128425"/>
    <lineage>
        <taxon>Eukaryota</taxon>
        <taxon>Fungi</taxon>
        <taxon>Dikarya</taxon>
        <taxon>Basidiomycota</taxon>
        <taxon>Agaricomycotina</taxon>
        <taxon>Agaricomycetes</taxon>
        <taxon>Agaricomycetidae</taxon>
        <taxon>Agaricales</taxon>
        <taxon>Fistulinaceae</taxon>
        <taxon>Fistulina</taxon>
    </lineage>
</organism>
<name>A0A0D7AF94_9AGAR</name>
<evidence type="ECO:0008006" key="3">
    <source>
        <dbReference type="Google" id="ProtNLM"/>
    </source>
</evidence>
<dbReference type="Proteomes" id="UP000054144">
    <property type="component" value="Unassembled WGS sequence"/>
</dbReference>
<dbReference type="AlphaFoldDB" id="A0A0D7AF94"/>
<protein>
    <recommendedName>
        <fullName evidence="3">Protein kinase domain-containing protein</fullName>
    </recommendedName>
</protein>
<dbReference type="InterPro" id="IPR011009">
    <property type="entry name" value="Kinase-like_dom_sf"/>
</dbReference>
<keyword evidence="2" id="KW-1185">Reference proteome</keyword>
<evidence type="ECO:0000313" key="2">
    <source>
        <dbReference type="Proteomes" id="UP000054144"/>
    </source>
</evidence>
<dbReference type="SUPFAM" id="SSF56112">
    <property type="entry name" value="Protein kinase-like (PK-like)"/>
    <property type="match status" value="1"/>
</dbReference>
<reference evidence="1 2" key="1">
    <citation type="journal article" date="2015" name="Fungal Genet. Biol.">
        <title>Evolution of novel wood decay mechanisms in Agaricales revealed by the genome sequences of Fistulina hepatica and Cylindrobasidium torrendii.</title>
        <authorList>
            <person name="Floudas D."/>
            <person name="Held B.W."/>
            <person name="Riley R."/>
            <person name="Nagy L.G."/>
            <person name="Koehler G."/>
            <person name="Ransdell A.S."/>
            <person name="Younus H."/>
            <person name="Chow J."/>
            <person name="Chiniquy J."/>
            <person name="Lipzen A."/>
            <person name="Tritt A."/>
            <person name="Sun H."/>
            <person name="Haridas S."/>
            <person name="LaButti K."/>
            <person name="Ohm R.A."/>
            <person name="Kues U."/>
            <person name="Blanchette R.A."/>
            <person name="Grigoriev I.V."/>
            <person name="Minto R.E."/>
            <person name="Hibbett D.S."/>
        </authorList>
    </citation>
    <scope>NUCLEOTIDE SEQUENCE [LARGE SCALE GENOMIC DNA]</scope>
    <source>
        <strain evidence="1 2">ATCC 64428</strain>
    </source>
</reference>
<dbReference type="Gene3D" id="1.10.510.10">
    <property type="entry name" value="Transferase(Phosphotransferase) domain 1"/>
    <property type="match status" value="1"/>
</dbReference>
<sequence length="288" mass="32369">MSDNMPVMLKVLDGPLQYGDVDVLIFLFLSKNIIIIVLPVLKHWDSPPFEKVGQALDFVLQIAQTLDFLHEHNIAHGDLYSNNIMLDGSLFHPQQFHPVEPWLTPDGQRLTPTLSRSQVPRASLSSEGEIEPWDVFKLDIYTFGNFIRTKLIQKYSNLIFLEPLVDYMAAAEPQSRPDARCVVDTICHMCINGDPPFLDQFLLHTNLTGAARAISLFLGQKHGKSNSTPPIKLDVSPTLTILSMFCYAGEIQCTAICHFRPASFLRLKFVHVLYTRMLDGAGVVESMA</sequence>
<gene>
    <name evidence="1" type="ORF">FISHEDRAFT_72106</name>
</gene>